<sequence length="215" mass="23829">MNTWLGIIFFSVTFVLSACGGQEQMEGDGQASAFETNEPFQLDSAEKSSKTEQTKQETKIIRDERVGITPIRVTIPRIDVEAEIENVGLLPNGQMEEPDTIDGVAWYELGTKPGDQGSAVLAGHVDSKTGPAIFYDLHKLEKGDEIIVTGEEGEPLTFIVQDKVAYPREEAPVQKIFGYSFRRQLNLITCTGEFNRDAGTHDERLVVYTVLKSDL</sequence>
<dbReference type="CDD" id="cd05829">
    <property type="entry name" value="Sortase_F"/>
    <property type="match status" value="1"/>
</dbReference>
<feature type="active site" description="Proton donor/acceptor" evidence="2">
    <location>
        <position position="124"/>
    </location>
</feature>
<reference evidence="3" key="1">
    <citation type="submission" date="2021-03" db="EMBL/GenBank/DDBJ databases">
        <title>Bacillus suaedae sp. nov., isolated from Suaeda aralocaspica.</title>
        <authorList>
            <person name="Lei R.F.R."/>
        </authorList>
    </citation>
    <scope>NUCLEOTIDE SEQUENCE</scope>
    <source>
        <strain evidence="3">YZJH907-2</strain>
    </source>
</reference>
<gene>
    <name evidence="3" type="ORF">J7W16_17350</name>
</gene>
<accession>A0A940WY51</accession>
<dbReference type="EMBL" id="JAGKSQ010000008">
    <property type="protein sequence ID" value="MBP3952892.1"/>
    <property type="molecule type" value="Genomic_DNA"/>
</dbReference>
<proteinExistence type="predicted"/>
<feature type="active site" description="Acyl-thioester intermediate" evidence="2">
    <location>
        <position position="190"/>
    </location>
</feature>
<comment type="caution">
    <text evidence="3">The sequence shown here is derived from an EMBL/GenBank/DDBJ whole genome shotgun (WGS) entry which is preliminary data.</text>
</comment>
<dbReference type="InterPro" id="IPR005754">
    <property type="entry name" value="Sortase"/>
</dbReference>
<dbReference type="GO" id="GO:0016787">
    <property type="term" value="F:hydrolase activity"/>
    <property type="evidence" value="ECO:0007669"/>
    <property type="project" value="UniProtKB-KW"/>
</dbReference>
<dbReference type="SUPFAM" id="SSF63817">
    <property type="entry name" value="Sortase"/>
    <property type="match status" value="1"/>
</dbReference>
<organism evidence="3 4">
    <name type="scientific">Halalkalibacter suaedae</name>
    <dbReference type="NCBI Taxonomy" id="2822140"/>
    <lineage>
        <taxon>Bacteria</taxon>
        <taxon>Bacillati</taxon>
        <taxon>Bacillota</taxon>
        <taxon>Bacilli</taxon>
        <taxon>Bacillales</taxon>
        <taxon>Bacillaceae</taxon>
        <taxon>Halalkalibacter</taxon>
    </lineage>
</organism>
<dbReference type="Gene3D" id="2.40.260.10">
    <property type="entry name" value="Sortase"/>
    <property type="match status" value="1"/>
</dbReference>
<name>A0A940WY51_9BACI</name>
<evidence type="ECO:0000256" key="1">
    <source>
        <dbReference type="ARBA" id="ARBA00022801"/>
    </source>
</evidence>
<keyword evidence="4" id="KW-1185">Reference proteome</keyword>
<dbReference type="RefSeq" id="WP_210598742.1">
    <property type="nucleotide sequence ID" value="NZ_JAGKSQ010000008.1"/>
</dbReference>
<protein>
    <submittedName>
        <fullName evidence="3">Class F sortase</fullName>
    </submittedName>
</protein>
<evidence type="ECO:0000256" key="2">
    <source>
        <dbReference type="PIRSR" id="PIRSR605754-1"/>
    </source>
</evidence>
<evidence type="ECO:0000313" key="3">
    <source>
        <dbReference type="EMBL" id="MBP3952892.1"/>
    </source>
</evidence>
<evidence type="ECO:0000313" key="4">
    <source>
        <dbReference type="Proteomes" id="UP000678228"/>
    </source>
</evidence>
<dbReference type="InterPro" id="IPR023365">
    <property type="entry name" value="Sortase_dom-sf"/>
</dbReference>
<keyword evidence="1" id="KW-0378">Hydrolase</keyword>
<dbReference type="Pfam" id="PF04203">
    <property type="entry name" value="Sortase"/>
    <property type="match status" value="1"/>
</dbReference>
<dbReference type="Proteomes" id="UP000678228">
    <property type="component" value="Unassembled WGS sequence"/>
</dbReference>
<dbReference type="InterPro" id="IPR042001">
    <property type="entry name" value="Sortase_F"/>
</dbReference>
<dbReference type="AlphaFoldDB" id="A0A940WY51"/>